<dbReference type="SUPFAM" id="SSF47370">
    <property type="entry name" value="Bromodomain"/>
    <property type="match status" value="1"/>
</dbReference>
<comment type="caution">
    <text evidence="6">The sequence shown here is derived from an EMBL/GenBank/DDBJ whole genome shotgun (WGS) entry which is preliminary data.</text>
</comment>
<feature type="region of interest" description="Disordered" evidence="4">
    <location>
        <begin position="267"/>
        <end position="297"/>
    </location>
</feature>
<dbReference type="PANTHER" id="PTHR46136:SF19">
    <property type="entry name" value="TRANSCRIPTION FACTOR GTE12"/>
    <property type="match status" value="1"/>
</dbReference>
<feature type="compositionally biased region" description="Basic and acidic residues" evidence="4">
    <location>
        <begin position="209"/>
        <end position="224"/>
    </location>
</feature>
<evidence type="ECO:0000256" key="4">
    <source>
        <dbReference type="SAM" id="MobiDB-lite"/>
    </source>
</evidence>
<evidence type="ECO:0000256" key="2">
    <source>
        <dbReference type="PROSITE-ProRule" id="PRU00035"/>
    </source>
</evidence>
<organism evidence="6 7">
    <name type="scientific">Cardamine amara subsp. amara</name>
    <dbReference type="NCBI Taxonomy" id="228776"/>
    <lineage>
        <taxon>Eukaryota</taxon>
        <taxon>Viridiplantae</taxon>
        <taxon>Streptophyta</taxon>
        <taxon>Embryophyta</taxon>
        <taxon>Tracheophyta</taxon>
        <taxon>Spermatophyta</taxon>
        <taxon>Magnoliopsida</taxon>
        <taxon>eudicotyledons</taxon>
        <taxon>Gunneridae</taxon>
        <taxon>Pentapetalae</taxon>
        <taxon>rosids</taxon>
        <taxon>malvids</taxon>
        <taxon>Brassicales</taxon>
        <taxon>Brassicaceae</taxon>
        <taxon>Cardamineae</taxon>
        <taxon>Cardamine</taxon>
    </lineage>
</organism>
<proteinExistence type="predicted"/>
<dbReference type="Pfam" id="PF00439">
    <property type="entry name" value="Bromodomain"/>
    <property type="match status" value="1"/>
</dbReference>
<feature type="domain" description="Bromo" evidence="5">
    <location>
        <begin position="64"/>
        <end position="136"/>
    </location>
</feature>
<dbReference type="Proteomes" id="UP001558713">
    <property type="component" value="Unassembled WGS sequence"/>
</dbReference>
<dbReference type="PANTHER" id="PTHR46136">
    <property type="entry name" value="TRANSCRIPTION FACTOR GTE8"/>
    <property type="match status" value="1"/>
</dbReference>
<evidence type="ECO:0000256" key="3">
    <source>
        <dbReference type="SAM" id="Coils"/>
    </source>
</evidence>
<dbReference type="AlphaFoldDB" id="A0ABD1BTF7"/>
<dbReference type="InterPro" id="IPR052442">
    <property type="entry name" value="Env_Response_Regulator"/>
</dbReference>
<feature type="compositionally biased region" description="Basic and acidic residues" evidence="4">
    <location>
        <begin position="183"/>
        <end position="199"/>
    </location>
</feature>
<name>A0ABD1BTF7_CARAN</name>
<reference evidence="6 7" key="1">
    <citation type="submission" date="2024-04" db="EMBL/GenBank/DDBJ databases">
        <title>Genome assembly C_amara_ONT_v2.</title>
        <authorList>
            <person name="Yant L."/>
            <person name="Moore C."/>
            <person name="Slenker M."/>
        </authorList>
    </citation>
    <scope>NUCLEOTIDE SEQUENCE [LARGE SCALE GENOMIC DNA]</scope>
    <source>
        <tissue evidence="6">Leaf</tissue>
    </source>
</reference>
<feature type="region of interest" description="Disordered" evidence="4">
    <location>
        <begin position="164"/>
        <end position="244"/>
    </location>
</feature>
<dbReference type="PRINTS" id="PR00503">
    <property type="entry name" value="BROMODOMAIN"/>
</dbReference>
<dbReference type="EMBL" id="JBANAX010000152">
    <property type="protein sequence ID" value="KAL1220485.1"/>
    <property type="molecule type" value="Genomic_DNA"/>
</dbReference>
<keyword evidence="7" id="KW-1185">Reference proteome</keyword>
<feature type="coiled-coil region" evidence="3">
    <location>
        <begin position="382"/>
        <end position="409"/>
    </location>
</feature>
<feature type="compositionally biased region" description="Polar residues" evidence="4">
    <location>
        <begin position="277"/>
        <end position="289"/>
    </location>
</feature>
<gene>
    <name evidence="6" type="ORF">V5N11_000976</name>
</gene>
<dbReference type="SMART" id="SM00297">
    <property type="entry name" value="BROMO"/>
    <property type="match status" value="1"/>
</dbReference>
<dbReference type="InterPro" id="IPR036427">
    <property type="entry name" value="Bromodomain-like_sf"/>
</dbReference>
<dbReference type="PROSITE" id="PS50014">
    <property type="entry name" value="BROMODOMAIN_2"/>
    <property type="match status" value="1"/>
</dbReference>
<evidence type="ECO:0000256" key="1">
    <source>
        <dbReference type="ARBA" id="ARBA00023117"/>
    </source>
</evidence>
<keyword evidence="3" id="KW-0175">Coiled coil</keyword>
<dbReference type="Gene3D" id="1.20.920.10">
    <property type="entry name" value="Bromodomain-like"/>
    <property type="match status" value="1"/>
</dbReference>
<evidence type="ECO:0000313" key="7">
    <source>
        <dbReference type="Proteomes" id="UP001558713"/>
    </source>
</evidence>
<accession>A0ABD1BTF7</accession>
<feature type="compositionally biased region" description="Low complexity" evidence="4">
    <location>
        <begin position="169"/>
        <end position="182"/>
    </location>
</feature>
<keyword evidence="1 2" id="KW-0103">Bromodomain</keyword>
<evidence type="ECO:0000259" key="5">
    <source>
        <dbReference type="PROSITE" id="PS50014"/>
    </source>
</evidence>
<evidence type="ECO:0000313" key="6">
    <source>
        <dbReference type="EMBL" id="KAL1220485.1"/>
    </source>
</evidence>
<dbReference type="InterPro" id="IPR001487">
    <property type="entry name" value="Bromodomain"/>
</dbReference>
<protein>
    <submittedName>
        <fullName evidence="6">Transcription factor GTE12</fullName>
    </submittedName>
</protein>
<sequence>MFTGSYGSVVMVPATKLKTKFGPEEDQSKKRMSNEFEEEVHAKKKQKLDCVLSSQCLVLLKVLMDHPRGWVFNVPVDPVKLMVPDYFSVISNPMDLGTVKSKLLKNEYRYVDEFAADVRLTFNNALMYNPMDNWVHKLANELKEVFEVRWELLKTKKVSKLSRVEGTESSISSREASTSSRRSFVEEPKVAKEKSEKRPLLSKPLRGQIKKDSPLRMKKHDQDLRVSSAVKIPNKGSDRTPARKCGSCGRTICICFKSCTSSRRDASTLTDCKRKNTSGSRASESYPNRNRNDKPSELKTYIPDLPLLHAENALRAAMIRDQYADVIVKARNKNVLDQSNKADLIKIQIEKEEMERTQQCEKKARIEAGMRATKIAAQIRAQAELKQKREKQRLELEKMKKDYDFDENNHWRLEKDLFNLCGSTSLRRGRLLLKQFGLVLRNDYWPELEEIEPAISSAMRLDDLEEGEIL</sequence>